<dbReference type="PANTHER" id="PTHR36837:SF2">
    <property type="entry name" value="POLY(3-HYDROXYALKANOATE) POLYMERASE SUBUNIT PHAC"/>
    <property type="match status" value="1"/>
</dbReference>
<proteinExistence type="predicted"/>
<dbReference type="RefSeq" id="WP_088711356.1">
    <property type="nucleotide sequence ID" value="NZ_NFZT01000001.1"/>
</dbReference>
<dbReference type="OrthoDB" id="9767934at2"/>
<name>A0A219B2I7_9SPHN</name>
<dbReference type="AlphaFoldDB" id="A0A219B2I7"/>
<protein>
    <recommendedName>
        <fullName evidence="3">Polyhydroxyalkanoic acid synthase</fullName>
    </recommendedName>
</protein>
<keyword evidence="2" id="KW-1185">Reference proteome</keyword>
<reference evidence="2" key="1">
    <citation type="submission" date="2017-05" db="EMBL/GenBank/DDBJ databases">
        <authorList>
            <person name="Lin X."/>
        </authorList>
    </citation>
    <scope>NUCLEOTIDE SEQUENCE [LARGE SCALE GENOMIC DNA]</scope>
    <source>
        <strain evidence="2">JLT2012</strain>
    </source>
</reference>
<sequence>MLERETNGDPARRRRILAAVRRYQETALDARPGQFDSVADTGLAKLARIGGTGPPLVFIPSLVNPPWVLDLGERSLARFLAAQGWEVFLVHWQRPAAGNEGPSLAGLVEQHLLPLLGALERPVLAGYCLGSVFAAAAARLLTVRGLLTLASTWTLSAYGDTARAELTAYWRAIEPLARKLGAVSMDLVQPAFWSLDPALPVRKFERYAAMPPASDAAARFERMEDWANGGTPLPLAAAAELFERGFGDCLFEQGWTVAGTTITPEVLSCPWLDIRAEADRIVPAAAAAPAPEQLTVPLGHVGMIVGSEAPRHVWNPVAQWLETL</sequence>
<dbReference type="InterPro" id="IPR029058">
    <property type="entry name" value="AB_hydrolase_fold"/>
</dbReference>
<dbReference type="InterPro" id="IPR051321">
    <property type="entry name" value="PHA/PHB_synthase"/>
</dbReference>
<dbReference type="SUPFAM" id="SSF53474">
    <property type="entry name" value="alpha/beta-Hydrolases"/>
    <property type="match status" value="1"/>
</dbReference>
<dbReference type="EMBL" id="NFZT01000001">
    <property type="protein sequence ID" value="OWV32560.1"/>
    <property type="molecule type" value="Genomic_DNA"/>
</dbReference>
<evidence type="ECO:0000313" key="2">
    <source>
        <dbReference type="Proteomes" id="UP000198462"/>
    </source>
</evidence>
<accession>A0A219B2I7</accession>
<dbReference type="Gene3D" id="3.40.50.1820">
    <property type="entry name" value="alpha/beta hydrolase"/>
    <property type="match status" value="1"/>
</dbReference>
<gene>
    <name evidence="1" type="ORF">B5C34_03250</name>
</gene>
<evidence type="ECO:0000313" key="1">
    <source>
        <dbReference type="EMBL" id="OWV32560.1"/>
    </source>
</evidence>
<comment type="caution">
    <text evidence="1">The sequence shown here is derived from an EMBL/GenBank/DDBJ whole genome shotgun (WGS) entry which is preliminary data.</text>
</comment>
<organism evidence="1 2">
    <name type="scientific">Pacificimonas flava</name>
    <dbReference type="NCBI Taxonomy" id="1234595"/>
    <lineage>
        <taxon>Bacteria</taxon>
        <taxon>Pseudomonadati</taxon>
        <taxon>Pseudomonadota</taxon>
        <taxon>Alphaproteobacteria</taxon>
        <taxon>Sphingomonadales</taxon>
        <taxon>Sphingosinicellaceae</taxon>
        <taxon>Pacificimonas</taxon>
    </lineage>
</organism>
<evidence type="ECO:0008006" key="3">
    <source>
        <dbReference type="Google" id="ProtNLM"/>
    </source>
</evidence>
<dbReference type="Proteomes" id="UP000198462">
    <property type="component" value="Unassembled WGS sequence"/>
</dbReference>
<dbReference type="PANTHER" id="PTHR36837">
    <property type="entry name" value="POLY(3-HYDROXYALKANOATE) POLYMERASE SUBUNIT PHAC"/>
    <property type="match status" value="1"/>
</dbReference>